<keyword evidence="3 9" id="KW-0436">Ligase</keyword>
<dbReference type="Gene3D" id="3.30.930.10">
    <property type="entry name" value="Bira Bifunctional Protein, Domain 2"/>
    <property type="match status" value="1"/>
</dbReference>
<evidence type="ECO:0000313" key="12">
    <source>
        <dbReference type="EMBL" id="OUN44727.1"/>
    </source>
</evidence>
<organism evidence="12 13">
    <name type="scientific">Anaerotignum lactatifermentans</name>
    <dbReference type="NCBI Taxonomy" id="160404"/>
    <lineage>
        <taxon>Bacteria</taxon>
        <taxon>Bacillati</taxon>
        <taxon>Bacillota</taxon>
        <taxon>Clostridia</taxon>
        <taxon>Lachnospirales</taxon>
        <taxon>Anaerotignaceae</taxon>
        <taxon>Anaerotignum</taxon>
    </lineage>
</organism>
<dbReference type="PIRSF" id="PIRSF001549">
    <property type="entry name" value="His-tRNA_synth"/>
    <property type="match status" value="1"/>
</dbReference>
<dbReference type="InterPro" id="IPR004154">
    <property type="entry name" value="Anticodon-bd"/>
</dbReference>
<dbReference type="NCBIfam" id="TIGR00442">
    <property type="entry name" value="hisS"/>
    <property type="match status" value="1"/>
</dbReference>
<dbReference type="PROSITE" id="PS50862">
    <property type="entry name" value="AA_TRNA_LIGASE_II"/>
    <property type="match status" value="1"/>
</dbReference>
<dbReference type="InterPro" id="IPR041715">
    <property type="entry name" value="HisRS-like_core"/>
</dbReference>
<dbReference type="Pfam" id="PF13393">
    <property type="entry name" value="tRNA-synt_His"/>
    <property type="match status" value="1"/>
</dbReference>
<dbReference type="InterPro" id="IPR036621">
    <property type="entry name" value="Anticodon-bd_dom_sf"/>
</dbReference>
<dbReference type="Proteomes" id="UP000195455">
    <property type="component" value="Unassembled WGS sequence"/>
</dbReference>
<dbReference type="CDD" id="cd00773">
    <property type="entry name" value="HisRS-like_core"/>
    <property type="match status" value="1"/>
</dbReference>
<dbReference type="PANTHER" id="PTHR43707:SF1">
    <property type="entry name" value="HISTIDINE--TRNA LIGASE, MITOCHONDRIAL-RELATED"/>
    <property type="match status" value="1"/>
</dbReference>
<dbReference type="InterPro" id="IPR015807">
    <property type="entry name" value="His-tRNA-ligase"/>
</dbReference>
<feature type="binding site" evidence="10">
    <location>
        <begin position="261"/>
        <end position="262"/>
    </location>
    <ligand>
        <name>L-histidine</name>
        <dbReference type="ChEBI" id="CHEBI:57595"/>
    </ligand>
</feature>
<dbReference type="SUPFAM" id="SSF52954">
    <property type="entry name" value="Class II aaRS ABD-related"/>
    <property type="match status" value="1"/>
</dbReference>
<dbReference type="InterPro" id="IPR045864">
    <property type="entry name" value="aa-tRNA-synth_II/BPL/LPL"/>
</dbReference>
<feature type="binding site" evidence="10">
    <location>
        <position position="112"/>
    </location>
    <ligand>
        <name>L-histidine</name>
        <dbReference type="ChEBI" id="CHEBI:57595"/>
    </ligand>
</feature>
<accession>A0A1Y3UC86</accession>
<evidence type="ECO:0000256" key="1">
    <source>
        <dbReference type="ARBA" id="ARBA00008226"/>
    </source>
</evidence>
<dbReference type="Pfam" id="PF03129">
    <property type="entry name" value="HGTP_anticodon"/>
    <property type="match status" value="1"/>
</dbReference>
<protein>
    <recommendedName>
        <fullName evidence="9">Histidine--tRNA ligase</fullName>
        <ecNumber evidence="9">6.1.1.21</ecNumber>
    </recommendedName>
    <alternativeName>
        <fullName evidence="9">Histidyl-tRNA synthetase</fullName>
        <shortName evidence="9">HisRS</shortName>
    </alternativeName>
</protein>
<comment type="catalytic activity">
    <reaction evidence="8 9">
        <text>tRNA(His) + L-histidine + ATP = L-histidyl-tRNA(His) + AMP + diphosphate + H(+)</text>
        <dbReference type="Rhea" id="RHEA:17313"/>
        <dbReference type="Rhea" id="RHEA-COMP:9665"/>
        <dbReference type="Rhea" id="RHEA-COMP:9689"/>
        <dbReference type="ChEBI" id="CHEBI:15378"/>
        <dbReference type="ChEBI" id="CHEBI:30616"/>
        <dbReference type="ChEBI" id="CHEBI:33019"/>
        <dbReference type="ChEBI" id="CHEBI:57595"/>
        <dbReference type="ChEBI" id="CHEBI:78442"/>
        <dbReference type="ChEBI" id="CHEBI:78527"/>
        <dbReference type="ChEBI" id="CHEBI:456215"/>
        <dbReference type="EC" id="6.1.1.21"/>
    </reaction>
</comment>
<evidence type="ECO:0000259" key="11">
    <source>
        <dbReference type="PROSITE" id="PS50862"/>
    </source>
</evidence>
<dbReference type="EMBL" id="NFHM01000005">
    <property type="protein sequence ID" value="OUN44727.1"/>
    <property type="molecule type" value="Genomic_DNA"/>
</dbReference>
<comment type="subunit">
    <text evidence="9">Homodimer.</text>
</comment>
<evidence type="ECO:0000256" key="10">
    <source>
        <dbReference type="PIRSR" id="PIRSR001549-1"/>
    </source>
</evidence>
<sequence length="416" mass="46257">MMIQLVKGTKDIYGAEVKAWQRIEGKMRNLCETFGIGEIRTPAFEFTELFVRGVGETTDIVQKEMYTFTDDGDRSLTLRPEGTAGAVRAYIEHGMHNNAQPTKLYYISPTFRCENTQAGRQRQFHQFGVEMLGSYSAAQDAEAISVAAALLEEMGIHGVQLRMNSLGCPECRSRYNKQLREFIGNNLDKLCPTCKERFEKNPLRVLDCKEESCQAVIANAPSVLDCLDEECTAHFQKVQDILTEMGIDFVIDPKIVRGLDYYTRTVFEFVSDGLTVCGGGRYDNLVEECGGKPTGAVGFGLGIERLMMILEKQNGPIEEAPERDVYIGSMGEKGLIKAQGITLALRKAGVRAECDTVERSVKAQMKYANKIGAKYSVIIGDSELENNSVELKEMETGEKETVVLSELAEVLKAKLK</sequence>
<keyword evidence="7 9" id="KW-0030">Aminoacyl-tRNA synthetase</keyword>
<dbReference type="InterPro" id="IPR006195">
    <property type="entry name" value="aa-tRNA-synth_II"/>
</dbReference>
<dbReference type="GO" id="GO:0005737">
    <property type="term" value="C:cytoplasm"/>
    <property type="evidence" value="ECO:0007669"/>
    <property type="project" value="UniProtKB-SubCell"/>
</dbReference>
<name>A0A1Y3UC86_9FIRM</name>
<dbReference type="InterPro" id="IPR033656">
    <property type="entry name" value="HisRS_anticodon"/>
</dbReference>
<reference evidence="13" key="1">
    <citation type="submission" date="2017-04" db="EMBL/GenBank/DDBJ databases">
        <title>Function of individual gut microbiota members based on whole genome sequencing of pure cultures obtained from chicken caecum.</title>
        <authorList>
            <person name="Medvecky M."/>
            <person name="Cejkova D."/>
            <person name="Polansky O."/>
            <person name="Karasova D."/>
            <person name="Kubasova T."/>
            <person name="Cizek A."/>
            <person name="Rychlik I."/>
        </authorList>
    </citation>
    <scope>NUCLEOTIDE SEQUENCE [LARGE SCALE GENOMIC DNA]</scope>
    <source>
        <strain evidence="13">An75</strain>
    </source>
</reference>
<dbReference type="GO" id="GO:0140096">
    <property type="term" value="F:catalytic activity, acting on a protein"/>
    <property type="evidence" value="ECO:0007669"/>
    <property type="project" value="UniProtKB-ARBA"/>
</dbReference>
<dbReference type="CDD" id="cd00859">
    <property type="entry name" value="HisRS_anticodon"/>
    <property type="match status" value="1"/>
</dbReference>
<comment type="similarity">
    <text evidence="1 9">Belongs to the class-II aminoacyl-tRNA synthetase family.</text>
</comment>
<feature type="binding site" evidence="10">
    <location>
        <position position="130"/>
    </location>
    <ligand>
        <name>L-histidine</name>
        <dbReference type="ChEBI" id="CHEBI:57595"/>
    </ligand>
</feature>
<dbReference type="SUPFAM" id="SSF55681">
    <property type="entry name" value="Class II aaRS and biotin synthetases"/>
    <property type="match status" value="1"/>
</dbReference>
<keyword evidence="2 9" id="KW-0963">Cytoplasm</keyword>
<evidence type="ECO:0000256" key="5">
    <source>
        <dbReference type="ARBA" id="ARBA00022840"/>
    </source>
</evidence>
<evidence type="ECO:0000256" key="4">
    <source>
        <dbReference type="ARBA" id="ARBA00022741"/>
    </source>
</evidence>
<evidence type="ECO:0000256" key="3">
    <source>
        <dbReference type="ARBA" id="ARBA00022598"/>
    </source>
</evidence>
<feature type="binding site" evidence="10">
    <location>
        <position position="126"/>
    </location>
    <ligand>
        <name>L-histidine</name>
        <dbReference type="ChEBI" id="CHEBI:57595"/>
    </ligand>
</feature>
<evidence type="ECO:0000256" key="2">
    <source>
        <dbReference type="ARBA" id="ARBA00022490"/>
    </source>
</evidence>
<gene>
    <name evidence="9" type="primary">hisS</name>
    <name evidence="12" type="ORF">B5G26_05070</name>
</gene>
<dbReference type="GO" id="GO:0004821">
    <property type="term" value="F:histidine-tRNA ligase activity"/>
    <property type="evidence" value="ECO:0007669"/>
    <property type="project" value="UniProtKB-UniRule"/>
</dbReference>
<dbReference type="EC" id="6.1.1.21" evidence="9"/>
<dbReference type="HAMAP" id="MF_00127">
    <property type="entry name" value="His_tRNA_synth"/>
    <property type="match status" value="1"/>
</dbReference>
<proteinExistence type="inferred from homology"/>
<keyword evidence="4 9" id="KW-0547">Nucleotide-binding</keyword>
<dbReference type="Gene3D" id="3.40.50.800">
    <property type="entry name" value="Anticodon-binding domain"/>
    <property type="match status" value="1"/>
</dbReference>
<dbReference type="AlphaFoldDB" id="A0A1Y3UC86"/>
<dbReference type="GO" id="GO:0016740">
    <property type="term" value="F:transferase activity"/>
    <property type="evidence" value="ECO:0007669"/>
    <property type="project" value="UniProtKB-ARBA"/>
</dbReference>
<feature type="domain" description="Aminoacyl-transfer RNA synthetases class-II family profile" evidence="11">
    <location>
        <begin position="1"/>
        <end position="321"/>
    </location>
</feature>
<evidence type="ECO:0000256" key="7">
    <source>
        <dbReference type="ARBA" id="ARBA00023146"/>
    </source>
</evidence>
<comment type="caution">
    <text evidence="12">The sequence shown here is derived from an EMBL/GenBank/DDBJ whole genome shotgun (WGS) entry which is preliminary data.</text>
</comment>
<dbReference type="PANTHER" id="PTHR43707">
    <property type="entry name" value="HISTIDYL-TRNA SYNTHETASE"/>
    <property type="match status" value="1"/>
</dbReference>
<evidence type="ECO:0000256" key="9">
    <source>
        <dbReference type="HAMAP-Rule" id="MF_00127"/>
    </source>
</evidence>
<evidence type="ECO:0000313" key="13">
    <source>
        <dbReference type="Proteomes" id="UP000195455"/>
    </source>
</evidence>
<dbReference type="InterPro" id="IPR004516">
    <property type="entry name" value="HisRS/HisZ"/>
</dbReference>
<dbReference type="GO" id="GO:0006427">
    <property type="term" value="P:histidyl-tRNA aminoacylation"/>
    <property type="evidence" value="ECO:0007669"/>
    <property type="project" value="UniProtKB-UniRule"/>
</dbReference>
<feature type="binding site" evidence="10">
    <location>
        <begin position="81"/>
        <end position="83"/>
    </location>
    <ligand>
        <name>L-histidine</name>
        <dbReference type="ChEBI" id="CHEBI:57595"/>
    </ligand>
</feature>
<keyword evidence="5 9" id="KW-0067">ATP-binding</keyword>
<comment type="subcellular location">
    <subcellularLocation>
        <location evidence="9">Cytoplasm</location>
    </subcellularLocation>
</comment>
<dbReference type="GO" id="GO:0005524">
    <property type="term" value="F:ATP binding"/>
    <property type="evidence" value="ECO:0007669"/>
    <property type="project" value="UniProtKB-UniRule"/>
</dbReference>
<keyword evidence="6 9" id="KW-0648">Protein biosynthesis</keyword>
<evidence type="ECO:0000256" key="8">
    <source>
        <dbReference type="ARBA" id="ARBA00047639"/>
    </source>
</evidence>
<feature type="binding site" evidence="10">
    <location>
        <position position="257"/>
    </location>
    <ligand>
        <name>L-histidine</name>
        <dbReference type="ChEBI" id="CHEBI:57595"/>
    </ligand>
</feature>
<evidence type="ECO:0000256" key="6">
    <source>
        <dbReference type="ARBA" id="ARBA00022917"/>
    </source>
</evidence>